<dbReference type="GO" id="GO:0006281">
    <property type="term" value="P:DNA repair"/>
    <property type="evidence" value="ECO:0007669"/>
    <property type="project" value="UniProtKB-KW"/>
</dbReference>
<dbReference type="AlphaFoldDB" id="A0A0F9B053"/>
<sequence length="320" mass="34615">MLSLANAFDAEEVTEFDARIRKYLGVGADAPLAYTAEPKIDGLSLSLRYENGLLVQAATRGDGAVGENVTANARTIQDIPHQIDEAPDLLEVRGEVYMSHADFAALNERQAERGGKTFANPRNAAAGSLRQLDAEITRARPLRFFAYAWGALSAPLAETQKGAIDRLAKLGFVTNPLTALCDGPSDMVAHYEEIEAQRATLGYDIDGVVYKVDDLALQERLGFRSTTPRWAIAHKFAAELAWTRLEGIDIQVGRTGALSPVARLQPVTVGGVVVSNATLHNEDYIKGLDSKGAEIRGGKDIRVGDWVQIYRAGDVIPKVA</sequence>
<dbReference type="FunFam" id="3.30.470.30:FF:000001">
    <property type="entry name" value="DNA ligase"/>
    <property type="match status" value="1"/>
</dbReference>
<comment type="catalytic activity">
    <reaction evidence="11">
        <text>NAD(+) + (deoxyribonucleotide)n-3'-hydroxyl + 5'-phospho-(deoxyribonucleotide)m = (deoxyribonucleotide)n+m + AMP + beta-nicotinamide D-nucleotide.</text>
        <dbReference type="EC" id="6.5.1.2"/>
    </reaction>
</comment>
<dbReference type="GO" id="GO:0046872">
    <property type="term" value="F:metal ion binding"/>
    <property type="evidence" value="ECO:0007669"/>
    <property type="project" value="UniProtKB-KW"/>
</dbReference>
<evidence type="ECO:0000256" key="3">
    <source>
        <dbReference type="ARBA" id="ARBA00022598"/>
    </source>
</evidence>
<dbReference type="Pfam" id="PF01653">
    <property type="entry name" value="DNA_ligase_aden"/>
    <property type="match status" value="1"/>
</dbReference>
<evidence type="ECO:0000256" key="7">
    <source>
        <dbReference type="ARBA" id="ARBA00022833"/>
    </source>
</evidence>
<dbReference type="EMBL" id="LAZR01040141">
    <property type="protein sequence ID" value="KKL15234.1"/>
    <property type="molecule type" value="Genomic_DNA"/>
</dbReference>
<keyword evidence="10" id="KW-0234">DNA repair</keyword>
<evidence type="ECO:0000256" key="10">
    <source>
        <dbReference type="ARBA" id="ARBA00023204"/>
    </source>
</evidence>
<dbReference type="InterPro" id="IPR013839">
    <property type="entry name" value="DNAligase_adenylation"/>
</dbReference>
<dbReference type="PANTHER" id="PTHR23389">
    <property type="entry name" value="CHROMOSOME TRANSMISSION FIDELITY FACTOR 18"/>
    <property type="match status" value="1"/>
</dbReference>
<dbReference type="GO" id="GO:0005829">
    <property type="term" value="C:cytosol"/>
    <property type="evidence" value="ECO:0007669"/>
    <property type="project" value="TreeGrafter"/>
</dbReference>
<evidence type="ECO:0000313" key="13">
    <source>
        <dbReference type="EMBL" id="KKL15234.1"/>
    </source>
</evidence>
<feature type="domain" description="NAD-dependent DNA ligase N-terminal" evidence="12">
    <location>
        <begin position="1"/>
        <end position="320"/>
    </location>
</feature>
<evidence type="ECO:0000256" key="9">
    <source>
        <dbReference type="ARBA" id="ARBA00023027"/>
    </source>
</evidence>
<dbReference type="InterPro" id="IPR004150">
    <property type="entry name" value="NAD_DNA_ligase_OB"/>
</dbReference>
<protein>
    <recommendedName>
        <fullName evidence="2">DNA ligase (NAD(+))</fullName>
        <ecNumber evidence="2">6.5.1.2</ecNumber>
    </recommendedName>
</protein>
<evidence type="ECO:0000256" key="5">
    <source>
        <dbReference type="ARBA" id="ARBA00022723"/>
    </source>
</evidence>
<comment type="caution">
    <text evidence="13">The sequence shown here is derived from an EMBL/GenBank/DDBJ whole genome shotgun (WGS) entry which is preliminary data.</text>
</comment>
<dbReference type="SMART" id="SM00532">
    <property type="entry name" value="LIGANc"/>
    <property type="match status" value="1"/>
</dbReference>
<gene>
    <name evidence="13" type="ORF">LCGC14_2507650</name>
</gene>
<comment type="cofactor">
    <cofactor evidence="1">
        <name>Mg(2+)</name>
        <dbReference type="ChEBI" id="CHEBI:18420"/>
    </cofactor>
</comment>
<dbReference type="PANTHER" id="PTHR23389:SF9">
    <property type="entry name" value="DNA LIGASE"/>
    <property type="match status" value="1"/>
</dbReference>
<evidence type="ECO:0000256" key="6">
    <source>
        <dbReference type="ARBA" id="ARBA00022763"/>
    </source>
</evidence>
<dbReference type="Gene3D" id="3.30.470.30">
    <property type="entry name" value="DNA ligase/mRNA capping enzyme"/>
    <property type="match status" value="1"/>
</dbReference>
<keyword evidence="8" id="KW-0460">Magnesium</keyword>
<reference evidence="13" key="1">
    <citation type="journal article" date="2015" name="Nature">
        <title>Complex archaea that bridge the gap between prokaryotes and eukaryotes.</title>
        <authorList>
            <person name="Spang A."/>
            <person name="Saw J.H."/>
            <person name="Jorgensen S.L."/>
            <person name="Zaremba-Niedzwiedzka K."/>
            <person name="Martijn J."/>
            <person name="Lind A.E."/>
            <person name="van Eijk R."/>
            <person name="Schleper C."/>
            <person name="Guy L."/>
            <person name="Ettema T.J."/>
        </authorList>
    </citation>
    <scope>NUCLEOTIDE SEQUENCE</scope>
</reference>
<evidence type="ECO:0000256" key="1">
    <source>
        <dbReference type="ARBA" id="ARBA00001946"/>
    </source>
</evidence>
<evidence type="ECO:0000259" key="12">
    <source>
        <dbReference type="SMART" id="SM00532"/>
    </source>
</evidence>
<dbReference type="EC" id="6.5.1.2" evidence="2"/>
<keyword evidence="3" id="KW-0436">Ligase</keyword>
<dbReference type="NCBIfam" id="NF005932">
    <property type="entry name" value="PRK07956.1"/>
    <property type="match status" value="1"/>
</dbReference>
<keyword evidence="6" id="KW-0227">DNA damage</keyword>
<keyword evidence="7" id="KW-0862">Zinc</keyword>
<dbReference type="SUPFAM" id="SSF56091">
    <property type="entry name" value="DNA ligase/mRNA capping enzyme, catalytic domain"/>
    <property type="match status" value="1"/>
</dbReference>
<dbReference type="InterPro" id="IPR012340">
    <property type="entry name" value="NA-bd_OB-fold"/>
</dbReference>
<evidence type="ECO:0000256" key="2">
    <source>
        <dbReference type="ARBA" id="ARBA00012722"/>
    </source>
</evidence>
<dbReference type="Gene3D" id="2.40.50.140">
    <property type="entry name" value="Nucleic acid-binding proteins"/>
    <property type="match status" value="1"/>
</dbReference>
<dbReference type="PROSITE" id="PS01055">
    <property type="entry name" value="DNA_LIGASE_N1"/>
    <property type="match status" value="1"/>
</dbReference>
<accession>A0A0F9B053</accession>
<keyword evidence="5" id="KW-0479">Metal-binding</keyword>
<evidence type="ECO:0000256" key="4">
    <source>
        <dbReference type="ARBA" id="ARBA00022705"/>
    </source>
</evidence>
<keyword evidence="9" id="KW-0520">NAD</keyword>
<dbReference type="InterPro" id="IPR033136">
    <property type="entry name" value="DNA_ligase_CS"/>
</dbReference>
<dbReference type="InterPro" id="IPR018239">
    <property type="entry name" value="DNA_ligase_AS"/>
</dbReference>
<organism evidence="13">
    <name type="scientific">marine sediment metagenome</name>
    <dbReference type="NCBI Taxonomy" id="412755"/>
    <lineage>
        <taxon>unclassified sequences</taxon>
        <taxon>metagenomes</taxon>
        <taxon>ecological metagenomes</taxon>
    </lineage>
</organism>
<dbReference type="InterPro" id="IPR013840">
    <property type="entry name" value="DNAligase_N"/>
</dbReference>
<feature type="non-terminal residue" evidence="13">
    <location>
        <position position="320"/>
    </location>
</feature>
<keyword evidence="4" id="KW-0235">DNA replication</keyword>
<dbReference type="GO" id="GO:0006260">
    <property type="term" value="P:DNA replication"/>
    <property type="evidence" value="ECO:0007669"/>
    <property type="project" value="UniProtKB-KW"/>
</dbReference>
<evidence type="ECO:0000256" key="11">
    <source>
        <dbReference type="ARBA" id="ARBA00034005"/>
    </source>
</evidence>
<dbReference type="SUPFAM" id="SSF50249">
    <property type="entry name" value="Nucleic acid-binding proteins"/>
    <property type="match status" value="1"/>
</dbReference>
<proteinExistence type="predicted"/>
<name>A0A0F9B053_9ZZZZ</name>
<dbReference type="CDD" id="cd00114">
    <property type="entry name" value="LIGANc"/>
    <property type="match status" value="1"/>
</dbReference>
<dbReference type="PROSITE" id="PS01056">
    <property type="entry name" value="DNA_LIGASE_N2"/>
    <property type="match status" value="1"/>
</dbReference>
<dbReference type="Pfam" id="PF03120">
    <property type="entry name" value="OB_DNA_ligase"/>
    <property type="match status" value="1"/>
</dbReference>
<dbReference type="GO" id="GO:0003911">
    <property type="term" value="F:DNA ligase (NAD+) activity"/>
    <property type="evidence" value="ECO:0007669"/>
    <property type="project" value="UniProtKB-EC"/>
</dbReference>
<evidence type="ECO:0000256" key="8">
    <source>
        <dbReference type="ARBA" id="ARBA00022842"/>
    </source>
</evidence>